<dbReference type="Proteomes" id="UP000887565">
    <property type="component" value="Unplaced"/>
</dbReference>
<organism evidence="1 2">
    <name type="scientific">Romanomermis culicivorax</name>
    <name type="common">Nematode worm</name>
    <dbReference type="NCBI Taxonomy" id="13658"/>
    <lineage>
        <taxon>Eukaryota</taxon>
        <taxon>Metazoa</taxon>
        <taxon>Ecdysozoa</taxon>
        <taxon>Nematoda</taxon>
        <taxon>Enoplea</taxon>
        <taxon>Dorylaimia</taxon>
        <taxon>Mermithida</taxon>
        <taxon>Mermithoidea</taxon>
        <taxon>Mermithidae</taxon>
        <taxon>Romanomermis</taxon>
    </lineage>
</organism>
<dbReference type="AlphaFoldDB" id="A0A915JDL6"/>
<proteinExistence type="predicted"/>
<name>A0A915JDL6_ROMCU</name>
<accession>A0A915JDL6</accession>
<reference evidence="2" key="1">
    <citation type="submission" date="2022-11" db="UniProtKB">
        <authorList>
            <consortium name="WormBaseParasite"/>
        </authorList>
    </citation>
    <scope>IDENTIFICATION</scope>
</reference>
<evidence type="ECO:0000313" key="1">
    <source>
        <dbReference type="Proteomes" id="UP000887565"/>
    </source>
</evidence>
<dbReference type="WBParaSite" id="nRc.2.0.1.t23890-RA">
    <property type="protein sequence ID" value="nRc.2.0.1.t23890-RA"/>
    <property type="gene ID" value="nRc.2.0.1.g23890"/>
</dbReference>
<sequence>MKSEGPFILAFSDGTDRQRLETFSLKIHFRSERTTAILRKTTDGKVQPNRTETSVPFAYVPSIAFRSVERGKSDTWIPFQLRDPCAIPHV</sequence>
<protein>
    <submittedName>
        <fullName evidence="2">CFA20 domain-containing protein</fullName>
    </submittedName>
</protein>
<evidence type="ECO:0000313" key="2">
    <source>
        <dbReference type="WBParaSite" id="nRc.2.0.1.t23890-RA"/>
    </source>
</evidence>
<keyword evidence="1" id="KW-1185">Reference proteome</keyword>